<keyword evidence="2" id="KW-0805">Transcription regulation</keyword>
<dbReference type="PANTHER" id="PTHR21654:SF31">
    <property type="entry name" value="OS02G0104500 PROTEIN"/>
    <property type="match status" value="1"/>
</dbReference>
<feature type="region of interest" description="Disordered" evidence="6">
    <location>
        <begin position="25"/>
        <end position="57"/>
    </location>
</feature>
<evidence type="ECO:0000256" key="2">
    <source>
        <dbReference type="ARBA" id="ARBA00023015"/>
    </source>
</evidence>
<keyword evidence="4" id="KW-0804">Transcription</keyword>
<accession>A0A443NQW6</accession>
<evidence type="ECO:0000313" key="9">
    <source>
        <dbReference type="Proteomes" id="UP000283530"/>
    </source>
</evidence>
<gene>
    <name evidence="8" type="ORF">CKAN_00956900</name>
</gene>
<protein>
    <submittedName>
        <fullName evidence="8">Trihelix transcription factor GTL1-like protein</fullName>
    </submittedName>
</protein>
<evidence type="ECO:0000256" key="3">
    <source>
        <dbReference type="ARBA" id="ARBA00023125"/>
    </source>
</evidence>
<dbReference type="Pfam" id="PF13837">
    <property type="entry name" value="Myb_DNA-bind_4"/>
    <property type="match status" value="1"/>
</dbReference>
<comment type="caution">
    <text evidence="8">The sequence shown here is derived from an EMBL/GenBank/DDBJ whole genome shotgun (WGS) entry which is preliminary data.</text>
</comment>
<evidence type="ECO:0000256" key="4">
    <source>
        <dbReference type="ARBA" id="ARBA00023163"/>
    </source>
</evidence>
<proteinExistence type="predicted"/>
<dbReference type="AlphaFoldDB" id="A0A443NQW6"/>
<dbReference type="PANTHER" id="PTHR21654">
    <property type="entry name" value="FI21293P1"/>
    <property type="match status" value="1"/>
</dbReference>
<feature type="compositionally biased region" description="Polar residues" evidence="6">
    <location>
        <begin position="25"/>
        <end position="34"/>
    </location>
</feature>
<feature type="domain" description="Myb-like" evidence="7">
    <location>
        <begin position="429"/>
        <end position="493"/>
    </location>
</feature>
<dbReference type="OrthoDB" id="691673at2759"/>
<dbReference type="Gene3D" id="1.10.10.60">
    <property type="entry name" value="Homeodomain-like"/>
    <property type="match status" value="1"/>
</dbReference>
<evidence type="ECO:0000256" key="6">
    <source>
        <dbReference type="SAM" id="MobiDB-lite"/>
    </source>
</evidence>
<keyword evidence="5" id="KW-0539">Nucleus</keyword>
<dbReference type="Proteomes" id="UP000283530">
    <property type="component" value="Unassembled WGS sequence"/>
</dbReference>
<dbReference type="InterPro" id="IPR001005">
    <property type="entry name" value="SANT/Myb"/>
</dbReference>
<feature type="compositionally biased region" description="Acidic residues" evidence="6">
    <location>
        <begin position="586"/>
        <end position="611"/>
    </location>
</feature>
<organism evidence="8 9">
    <name type="scientific">Cinnamomum micranthum f. kanehirae</name>
    <dbReference type="NCBI Taxonomy" id="337451"/>
    <lineage>
        <taxon>Eukaryota</taxon>
        <taxon>Viridiplantae</taxon>
        <taxon>Streptophyta</taxon>
        <taxon>Embryophyta</taxon>
        <taxon>Tracheophyta</taxon>
        <taxon>Spermatophyta</taxon>
        <taxon>Magnoliopsida</taxon>
        <taxon>Magnoliidae</taxon>
        <taxon>Laurales</taxon>
        <taxon>Lauraceae</taxon>
        <taxon>Cinnamomum</taxon>
    </lineage>
</organism>
<dbReference type="PROSITE" id="PS50090">
    <property type="entry name" value="MYB_LIKE"/>
    <property type="match status" value="1"/>
</dbReference>
<name>A0A443NQW6_9MAGN</name>
<dbReference type="GO" id="GO:0005634">
    <property type="term" value="C:nucleus"/>
    <property type="evidence" value="ECO:0007669"/>
    <property type="project" value="UniProtKB-SubCell"/>
</dbReference>
<evidence type="ECO:0000256" key="5">
    <source>
        <dbReference type="ARBA" id="ARBA00023242"/>
    </source>
</evidence>
<comment type="subcellular location">
    <subcellularLocation>
        <location evidence="1">Nucleus</location>
    </subcellularLocation>
</comment>
<evidence type="ECO:0000256" key="1">
    <source>
        <dbReference type="ARBA" id="ARBA00004123"/>
    </source>
</evidence>
<dbReference type="GO" id="GO:0006355">
    <property type="term" value="P:regulation of DNA-templated transcription"/>
    <property type="evidence" value="ECO:0007669"/>
    <property type="project" value="UniProtKB-ARBA"/>
</dbReference>
<reference evidence="8 9" key="1">
    <citation type="journal article" date="2019" name="Nat. Plants">
        <title>Stout camphor tree genome fills gaps in understanding of flowering plant genome evolution.</title>
        <authorList>
            <person name="Chaw S.M."/>
            <person name="Liu Y.C."/>
            <person name="Wu Y.W."/>
            <person name="Wang H.Y."/>
            <person name="Lin C.I."/>
            <person name="Wu C.S."/>
            <person name="Ke H.M."/>
            <person name="Chang L.Y."/>
            <person name="Hsu C.Y."/>
            <person name="Yang H.T."/>
            <person name="Sudianto E."/>
            <person name="Hsu M.H."/>
            <person name="Wu K.P."/>
            <person name="Wang L.N."/>
            <person name="Leebens-Mack J.H."/>
            <person name="Tsai I.J."/>
        </authorList>
    </citation>
    <scope>NUCLEOTIDE SEQUENCE [LARGE SCALE GENOMIC DNA]</scope>
    <source>
        <strain evidence="9">cv. Chaw 1501</strain>
        <tissue evidence="8">Young leaves</tissue>
    </source>
</reference>
<dbReference type="GO" id="GO:0003677">
    <property type="term" value="F:DNA binding"/>
    <property type="evidence" value="ECO:0007669"/>
    <property type="project" value="UniProtKB-KW"/>
</dbReference>
<evidence type="ECO:0000259" key="7">
    <source>
        <dbReference type="PROSITE" id="PS50090"/>
    </source>
</evidence>
<dbReference type="FunFam" id="1.10.10.60:FF:000092">
    <property type="entry name" value="Trihelix transcription factor GT-2"/>
    <property type="match status" value="1"/>
</dbReference>
<evidence type="ECO:0000313" key="8">
    <source>
        <dbReference type="EMBL" id="RWR80908.1"/>
    </source>
</evidence>
<dbReference type="InterPro" id="IPR044822">
    <property type="entry name" value="Myb_DNA-bind_4"/>
</dbReference>
<feature type="compositionally biased region" description="Basic and acidic residues" evidence="6">
    <location>
        <begin position="612"/>
        <end position="627"/>
    </location>
</feature>
<keyword evidence="3" id="KW-0238">DNA-binding</keyword>
<feature type="region of interest" description="Disordered" evidence="6">
    <location>
        <begin position="568"/>
        <end position="639"/>
    </location>
</feature>
<dbReference type="CDD" id="cd12203">
    <property type="entry name" value="GT1"/>
    <property type="match status" value="1"/>
</dbReference>
<dbReference type="EMBL" id="QPKB01000003">
    <property type="protein sequence ID" value="RWR80908.1"/>
    <property type="molecule type" value="Genomic_DNA"/>
</dbReference>
<keyword evidence="9" id="KW-1185">Reference proteome</keyword>
<feature type="compositionally biased region" description="Polar residues" evidence="6">
    <location>
        <begin position="568"/>
        <end position="579"/>
    </location>
</feature>
<feature type="region of interest" description="Disordered" evidence="6">
    <location>
        <begin position="270"/>
        <end position="296"/>
    </location>
</feature>
<sequence length="653" mass="74677">MQSGYGVPEFQQLLVDGCSSLLSMSHDINSSQPQKLHLQDPNHQHPHHHHQQQQQQQRFYHFQPNSVTQQFFQHPLQLQLLQQQQQRRFYQQLGLEQESGPDNSNSSSRDVGGGGVLPFIVANFKLPDENSGCREGLNDDETVLVGSGGDSRVAIADHDRWQQQREEDTAIKEPFWIPLDSEYINRNNKRCKDKEEVSNKFCKKDEERDENEERKNSSSNFGLFRELEAIYTHGSLNGSGGCTNQTGSGSALTGENPVTTLAVPKPTCDPRNAIDHASETSTGEEASLKKIKKNKRKRKRMQLSSIAFFFESLVKQLMAHQETLHMKFLEVMEKRDEERTKREEAWRQQEMVKAKREALARAEEQALASSREAAIVAFLEKITGETINLPTKTQFNSEVQFHEDPQKEQNANQVPEAINNNNVSNENNNCSNNTRRWPKAEVHVLIRVRSSLDLRFQEPGLKGPLWEEVSAAMASIGYQRSAKRCKEKWENINKYFRKTKDSAKKRSQYSKTCPYFHQLDQLYSSSSKSSVAKDNSELLDAIVVANDQNPSLEFDGPRFKFSEMGSQSLDFNDNVNEDSSAMAGHEEEDDNEEEENDDDEEEEEEEEEDNDEQKAENDTGFGEDRLHTQKQGTNRVCGEKETVKGTLFFRLES</sequence>